<dbReference type="PROSITE" id="PS50109">
    <property type="entry name" value="HIS_KIN"/>
    <property type="match status" value="1"/>
</dbReference>
<accession>A0A494XV02</accession>
<keyword evidence="11 14" id="KW-1133">Transmembrane helix</keyword>
<keyword evidence="4" id="KW-1003">Cell membrane</keyword>
<keyword evidence="12" id="KW-0902">Two-component regulatory system</keyword>
<dbReference type="Gene3D" id="3.30.450.20">
    <property type="entry name" value="PAS domain"/>
    <property type="match status" value="1"/>
</dbReference>
<dbReference type="EMBL" id="RBZM01000005">
    <property type="protein sequence ID" value="RKP54410.1"/>
    <property type="molecule type" value="Genomic_DNA"/>
</dbReference>
<dbReference type="InterPro" id="IPR036890">
    <property type="entry name" value="HATPase_C_sf"/>
</dbReference>
<dbReference type="SUPFAM" id="SSF158472">
    <property type="entry name" value="HAMP domain-like"/>
    <property type="match status" value="1"/>
</dbReference>
<dbReference type="InterPro" id="IPR003594">
    <property type="entry name" value="HATPase_dom"/>
</dbReference>
<keyword evidence="10" id="KW-0067">ATP-binding</keyword>
<evidence type="ECO:0000259" key="16">
    <source>
        <dbReference type="PROSITE" id="PS50885"/>
    </source>
</evidence>
<feature type="domain" description="HAMP" evidence="16">
    <location>
        <begin position="315"/>
        <end position="367"/>
    </location>
</feature>
<dbReference type="EC" id="2.7.13.3" evidence="3"/>
<dbReference type="AlphaFoldDB" id="A0A494XV02"/>
<dbReference type="InterPro" id="IPR003660">
    <property type="entry name" value="HAMP_dom"/>
</dbReference>
<keyword evidence="18" id="KW-1185">Reference proteome</keyword>
<comment type="catalytic activity">
    <reaction evidence="1">
        <text>ATP + protein L-histidine = ADP + protein N-phospho-L-histidine.</text>
        <dbReference type="EC" id="2.7.13.3"/>
    </reaction>
</comment>
<dbReference type="Pfam" id="PF06580">
    <property type="entry name" value="His_kinase"/>
    <property type="match status" value="1"/>
</dbReference>
<sequence length="588" mass="67021">MKRLLRKWIQKLKFKNVQFIISVSFVLIVLLMLSVGWILYQKFMETARSNAALTNQQLIEQVNYNIESYLRSMRQTFELADYNIRKGARDQESALWKKLEELISSREDIVSLSLFSTDAEWIAVTPKGDKVSVADLKVQSWFKNAVSNPDELNFSPPHVQRQDNGQSRMVLTISRGITINREGRIVHGVLAMDVNFETIASLSRRVSLGKEGYIYIVDSDGNLVYYPERHSDSQAGVTENFNVPLSYSYGTYYDRWSGKARMLTVQNVNPVGWKVVGVSFKQEYSATNDQVKAWIFGLIGLAIAIIISVSIYLSLKISKPIRRLKQSMSRVEYGDFSIVANTNGISEIQLLAKRFNTMVSRIRELMDQVSSEQEAKRKSDFEVLQAQINPHFLYNTLNSVVRMVGSGKNEDIVNTITTLSKYFRTSLSKGQSIVTVREELEHVRYYLIIQSIRFKNKFRYEIVAPEELMPCLSLKLILQPIVENAIQHGIEPMVDEGFISIRVNLSDEGKLIFIIKDNGVGMSAHRVESIMWGAMPTPHSEEGSGLGLRNVHQRITLQYGVEYGLRVESEREEGTIVTLSLPIIKENK</sequence>
<keyword evidence="13 14" id="KW-0472">Membrane</keyword>
<evidence type="ECO:0000256" key="1">
    <source>
        <dbReference type="ARBA" id="ARBA00000085"/>
    </source>
</evidence>
<feature type="transmembrane region" description="Helical" evidence="14">
    <location>
        <begin position="20"/>
        <end position="40"/>
    </location>
</feature>
<dbReference type="PROSITE" id="PS50885">
    <property type="entry name" value="HAMP"/>
    <property type="match status" value="1"/>
</dbReference>
<keyword evidence="9 17" id="KW-0418">Kinase</keyword>
<evidence type="ECO:0000256" key="5">
    <source>
        <dbReference type="ARBA" id="ARBA00022553"/>
    </source>
</evidence>
<dbReference type="Gene3D" id="6.10.340.10">
    <property type="match status" value="1"/>
</dbReference>
<dbReference type="PANTHER" id="PTHR34220">
    <property type="entry name" value="SENSOR HISTIDINE KINASE YPDA"/>
    <property type="match status" value="1"/>
</dbReference>
<evidence type="ECO:0000256" key="10">
    <source>
        <dbReference type="ARBA" id="ARBA00022840"/>
    </source>
</evidence>
<comment type="subcellular location">
    <subcellularLocation>
        <location evidence="2">Cell membrane</location>
        <topology evidence="2">Multi-pass membrane protein</topology>
    </subcellularLocation>
</comment>
<keyword evidence="8" id="KW-0547">Nucleotide-binding</keyword>
<evidence type="ECO:0000313" key="17">
    <source>
        <dbReference type="EMBL" id="RKP54410.1"/>
    </source>
</evidence>
<dbReference type="CDD" id="cd06225">
    <property type="entry name" value="HAMP"/>
    <property type="match status" value="1"/>
</dbReference>
<feature type="transmembrane region" description="Helical" evidence="14">
    <location>
        <begin position="293"/>
        <end position="315"/>
    </location>
</feature>
<dbReference type="Pfam" id="PF02518">
    <property type="entry name" value="HATPase_c"/>
    <property type="match status" value="1"/>
</dbReference>
<evidence type="ECO:0000256" key="3">
    <source>
        <dbReference type="ARBA" id="ARBA00012438"/>
    </source>
</evidence>
<dbReference type="Pfam" id="PF00672">
    <property type="entry name" value="HAMP"/>
    <property type="match status" value="1"/>
</dbReference>
<protein>
    <recommendedName>
        <fullName evidence="3">histidine kinase</fullName>
        <ecNumber evidence="3">2.7.13.3</ecNumber>
    </recommendedName>
</protein>
<dbReference type="GO" id="GO:0000155">
    <property type="term" value="F:phosphorelay sensor kinase activity"/>
    <property type="evidence" value="ECO:0007669"/>
    <property type="project" value="InterPro"/>
</dbReference>
<dbReference type="OrthoDB" id="9776552at2"/>
<dbReference type="Gene3D" id="3.30.565.10">
    <property type="entry name" value="Histidine kinase-like ATPase, C-terminal domain"/>
    <property type="match status" value="1"/>
</dbReference>
<evidence type="ECO:0000256" key="11">
    <source>
        <dbReference type="ARBA" id="ARBA00022989"/>
    </source>
</evidence>
<dbReference type="PRINTS" id="PR00344">
    <property type="entry name" value="BCTRLSENSOR"/>
</dbReference>
<evidence type="ECO:0000256" key="8">
    <source>
        <dbReference type="ARBA" id="ARBA00022741"/>
    </source>
</evidence>
<dbReference type="SMART" id="SM00304">
    <property type="entry name" value="HAMP"/>
    <property type="match status" value="1"/>
</dbReference>
<organism evidence="17 18">
    <name type="scientific">Cohnella endophytica</name>
    <dbReference type="NCBI Taxonomy" id="2419778"/>
    <lineage>
        <taxon>Bacteria</taxon>
        <taxon>Bacillati</taxon>
        <taxon>Bacillota</taxon>
        <taxon>Bacilli</taxon>
        <taxon>Bacillales</taxon>
        <taxon>Paenibacillaceae</taxon>
        <taxon>Cohnella</taxon>
    </lineage>
</organism>
<gene>
    <name evidence="17" type="ORF">D7Z26_13745</name>
</gene>
<dbReference type="SMART" id="SM00387">
    <property type="entry name" value="HATPase_c"/>
    <property type="match status" value="1"/>
</dbReference>
<dbReference type="GO" id="GO:0005524">
    <property type="term" value="F:ATP binding"/>
    <property type="evidence" value="ECO:0007669"/>
    <property type="project" value="UniProtKB-KW"/>
</dbReference>
<evidence type="ECO:0000256" key="13">
    <source>
        <dbReference type="ARBA" id="ARBA00023136"/>
    </source>
</evidence>
<keyword evidence="7 14" id="KW-0812">Transmembrane</keyword>
<dbReference type="InterPro" id="IPR033479">
    <property type="entry name" value="dCache_1"/>
</dbReference>
<dbReference type="RefSeq" id="WP_120977515.1">
    <property type="nucleotide sequence ID" value="NZ_RBZM01000005.1"/>
</dbReference>
<dbReference type="InterPro" id="IPR010559">
    <property type="entry name" value="Sig_transdc_His_kin_internal"/>
</dbReference>
<dbReference type="PANTHER" id="PTHR34220:SF7">
    <property type="entry name" value="SENSOR HISTIDINE KINASE YPDA"/>
    <property type="match status" value="1"/>
</dbReference>
<dbReference type="InterPro" id="IPR004358">
    <property type="entry name" value="Sig_transdc_His_kin-like_C"/>
</dbReference>
<evidence type="ECO:0000259" key="15">
    <source>
        <dbReference type="PROSITE" id="PS50109"/>
    </source>
</evidence>
<dbReference type="Proteomes" id="UP000282076">
    <property type="component" value="Unassembled WGS sequence"/>
</dbReference>
<dbReference type="InterPro" id="IPR005467">
    <property type="entry name" value="His_kinase_dom"/>
</dbReference>
<comment type="caution">
    <text evidence="17">The sequence shown here is derived from an EMBL/GenBank/DDBJ whole genome shotgun (WGS) entry which is preliminary data.</text>
</comment>
<feature type="domain" description="Histidine kinase" evidence="15">
    <location>
        <begin position="474"/>
        <end position="585"/>
    </location>
</feature>
<evidence type="ECO:0000256" key="2">
    <source>
        <dbReference type="ARBA" id="ARBA00004651"/>
    </source>
</evidence>
<keyword evidence="6" id="KW-0808">Transferase</keyword>
<evidence type="ECO:0000256" key="6">
    <source>
        <dbReference type="ARBA" id="ARBA00022679"/>
    </source>
</evidence>
<keyword evidence="5" id="KW-0597">Phosphoprotein</keyword>
<evidence type="ECO:0000256" key="4">
    <source>
        <dbReference type="ARBA" id="ARBA00022475"/>
    </source>
</evidence>
<name>A0A494XV02_9BACL</name>
<reference evidence="17 18" key="1">
    <citation type="submission" date="2018-10" db="EMBL/GenBank/DDBJ databases">
        <title>Cohnella sp. M2MS4P-1, whole genome shotgun sequence.</title>
        <authorList>
            <person name="Tuo L."/>
        </authorList>
    </citation>
    <scope>NUCLEOTIDE SEQUENCE [LARGE SCALE GENOMIC DNA]</scope>
    <source>
        <strain evidence="17 18">M2MS4P-1</strain>
    </source>
</reference>
<dbReference type="GO" id="GO:0005886">
    <property type="term" value="C:plasma membrane"/>
    <property type="evidence" value="ECO:0007669"/>
    <property type="project" value="UniProtKB-SubCell"/>
</dbReference>
<proteinExistence type="predicted"/>
<evidence type="ECO:0000256" key="9">
    <source>
        <dbReference type="ARBA" id="ARBA00022777"/>
    </source>
</evidence>
<evidence type="ECO:0000256" key="7">
    <source>
        <dbReference type="ARBA" id="ARBA00022692"/>
    </source>
</evidence>
<dbReference type="SUPFAM" id="SSF55874">
    <property type="entry name" value="ATPase domain of HSP90 chaperone/DNA topoisomerase II/histidine kinase"/>
    <property type="match status" value="1"/>
</dbReference>
<evidence type="ECO:0000256" key="14">
    <source>
        <dbReference type="SAM" id="Phobius"/>
    </source>
</evidence>
<dbReference type="InterPro" id="IPR050640">
    <property type="entry name" value="Bact_2-comp_sensor_kinase"/>
</dbReference>
<evidence type="ECO:0000313" key="18">
    <source>
        <dbReference type="Proteomes" id="UP000282076"/>
    </source>
</evidence>
<evidence type="ECO:0000256" key="12">
    <source>
        <dbReference type="ARBA" id="ARBA00023012"/>
    </source>
</evidence>
<dbReference type="Pfam" id="PF02743">
    <property type="entry name" value="dCache_1"/>
    <property type="match status" value="1"/>
</dbReference>